<gene>
    <name evidence="1" type="ORF">L873DRAFT_1808843</name>
</gene>
<name>A0A3N4JIA6_9PEZI</name>
<evidence type="ECO:0000313" key="1">
    <source>
        <dbReference type="EMBL" id="RPA98006.1"/>
    </source>
</evidence>
<evidence type="ECO:0000313" key="2">
    <source>
        <dbReference type="Proteomes" id="UP000276215"/>
    </source>
</evidence>
<sequence>IPKNLSIDMFQVTYENNILPIDITPLLTPFDANLEDLELNYTSSASGERASRGLLMTILDLLAEDLRESESQGIPETAEFQE</sequence>
<accession>A0A3N4JIA6</accession>
<dbReference type="EMBL" id="ML120399">
    <property type="protein sequence ID" value="RPA98006.1"/>
    <property type="molecule type" value="Genomic_DNA"/>
</dbReference>
<proteinExistence type="predicted"/>
<keyword evidence="2" id="KW-1185">Reference proteome</keyword>
<protein>
    <submittedName>
        <fullName evidence="1">Uncharacterized protein</fullName>
    </submittedName>
</protein>
<reference evidence="1 2" key="1">
    <citation type="journal article" date="2018" name="Nat. Ecol. Evol.">
        <title>Pezizomycetes genomes reveal the molecular basis of ectomycorrhizal truffle lifestyle.</title>
        <authorList>
            <person name="Murat C."/>
            <person name="Payen T."/>
            <person name="Noel B."/>
            <person name="Kuo A."/>
            <person name="Morin E."/>
            <person name="Chen J."/>
            <person name="Kohler A."/>
            <person name="Krizsan K."/>
            <person name="Balestrini R."/>
            <person name="Da Silva C."/>
            <person name="Montanini B."/>
            <person name="Hainaut M."/>
            <person name="Levati E."/>
            <person name="Barry K.W."/>
            <person name="Belfiori B."/>
            <person name="Cichocki N."/>
            <person name="Clum A."/>
            <person name="Dockter R.B."/>
            <person name="Fauchery L."/>
            <person name="Guy J."/>
            <person name="Iotti M."/>
            <person name="Le Tacon F."/>
            <person name="Lindquist E.A."/>
            <person name="Lipzen A."/>
            <person name="Malagnac F."/>
            <person name="Mello A."/>
            <person name="Molinier V."/>
            <person name="Miyauchi S."/>
            <person name="Poulain J."/>
            <person name="Riccioni C."/>
            <person name="Rubini A."/>
            <person name="Sitrit Y."/>
            <person name="Splivallo R."/>
            <person name="Traeger S."/>
            <person name="Wang M."/>
            <person name="Zifcakova L."/>
            <person name="Wipf D."/>
            <person name="Zambonelli A."/>
            <person name="Paolocci F."/>
            <person name="Nowrousian M."/>
            <person name="Ottonello S."/>
            <person name="Baldrian P."/>
            <person name="Spatafora J.W."/>
            <person name="Henrissat B."/>
            <person name="Nagy L.G."/>
            <person name="Aury J.M."/>
            <person name="Wincker P."/>
            <person name="Grigoriev I.V."/>
            <person name="Bonfante P."/>
            <person name="Martin F.M."/>
        </authorList>
    </citation>
    <scope>NUCLEOTIDE SEQUENCE [LARGE SCALE GENOMIC DNA]</scope>
    <source>
        <strain evidence="1 2">120613-1</strain>
    </source>
</reference>
<dbReference type="Proteomes" id="UP000276215">
    <property type="component" value="Unassembled WGS sequence"/>
</dbReference>
<dbReference type="OrthoDB" id="5475415at2759"/>
<dbReference type="AlphaFoldDB" id="A0A3N4JIA6"/>
<organism evidence="1 2">
    <name type="scientific">Choiromyces venosus 120613-1</name>
    <dbReference type="NCBI Taxonomy" id="1336337"/>
    <lineage>
        <taxon>Eukaryota</taxon>
        <taxon>Fungi</taxon>
        <taxon>Dikarya</taxon>
        <taxon>Ascomycota</taxon>
        <taxon>Pezizomycotina</taxon>
        <taxon>Pezizomycetes</taxon>
        <taxon>Pezizales</taxon>
        <taxon>Tuberaceae</taxon>
        <taxon>Choiromyces</taxon>
    </lineage>
</organism>
<feature type="non-terminal residue" evidence="1">
    <location>
        <position position="1"/>
    </location>
</feature>
<feature type="non-terminal residue" evidence="1">
    <location>
        <position position="82"/>
    </location>
</feature>